<keyword evidence="1" id="KW-1133">Transmembrane helix</keyword>
<dbReference type="EMBL" id="CAADFQ010000003">
    <property type="protein sequence ID" value="VFK27382.1"/>
    <property type="molecule type" value="Genomic_DNA"/>
</dbReference>
<feature type="transmembrane region" description="Helical" evidence="1">
    <location>
        <begin position="79"/>
        <end position="100"/>
    </location>
</feature>
<feature type="transmembrane region" description="Helical" evidence="1">
    <location>
        <begin position="46"/>
        <end position="64"/>
    </location>
</feature>
<reference evidence="3" key="1">
    <citation type="submission" date="2019-02" db="EMBL/GenBank/DDBJ databases">
        <authorList>
            <person name="Gruber-Vodicka R. H."/>
            <person name="Seah K. B. B."/>
        </authorList>
    </citation>
    <scope>NUCLEOTIDE SEQUENCE</scope>
    <source>
        <strain evidence="3">BECK_BZ198</strain>
        <strain evidence="2">BECK_BZ199</strain>
    </source>
</reference>
<feature type="transmembrane region" description="Helical" evidence="1">
    <location>
        <begin position="12"/>
        <end position="34"/>
    </location>
</feature>
<sequence length="150" mass="16896">MSTRSHPSSFAWFISYVVFPLVPFFLEGIIRIIVFGMLDLGTFRSSTLAMSMGILCLFVNRSLISHEAIIHDNTGKMVGIIHIFSWLAIFFFVFFGIVVFSSALMERTDFSNVKIIEIKHALDIIILSGALVPVSLSLWTQRSFNLRATS</sequence>
<keyword evidence="1" id="KW-0472">Membrane</keyword>
<feature type="transmembrane region" description="Helical" evidence="1">
    <location>
        <begin position="121"/>
        <end position="140"/>
    </location>
</feature>
<keyword evidence="1" id="KW-0812">Transmembrane</keyword>
<name>A0A451B7R0_9GAMM</name>
<evidence type="ECO:0000313" key="3">
    <source>
        <dbReference type="EMBL" id="VFK74287.1"/>
    </source>
</evidence>
<evidence type="ECO:0000313" key="2">
    <source>
        <dbReference type="EMBL" id="VFK27382.1"/>
    </source>
</evidence>
<organism evidence="3">
    <name type="scientific">Candidatus Kentrum sp. MB</name>
    <dbReference type="NCBI Taxonomy" id="2138164"/>
    <lineage>
        <taxon>Bacteria</taxon>
        <taxon>Pseudomonadati</taxon>
        <taxon>Pseudomonadota</taxon>
        <taxon>Gammaproteobacteria</taxon>
        <taxon>Candidatus Kentrum</taxon>
    </lineage>
</organism>
<evidence type="ECO:0000256" key="1">
    <source>
        <dbReference type="SAM" id="Phobius"/>
    </source>
</evidence>
<gene>
    <name evidence="3" type="ORF">BECKMB1821H_GA0114242_100315</name>
    <name evidence="2" type="ORF">BECKMB1821I_GA0114274_100314</name>
</gene>
<accession>A0A451B7R0</accession>
<dbReference type="EMBL" id="CAADGH010000003">
    <property type="protein sequence ID" value="VFK74287.1"/>
    <property type="molecule type" value="Genomic_DNA"/>
</dbReference>
<protein>
    <submittedName>
        <fullName evidence="3">Uncharacterized protein</fullName>
    </submittedName>
</protein>
<proteinExistence type="predicted"/>
<dbReference type="AlphaFoldDB" id="A0A451B7R0"/>